<dbReference type="Proteomes" id="UP000002358">
    <property type="component" value="Unassembled WGS sequence"/>
</dbReference>
<evidence type="ECO:0000256" key="4">
    <source>
        <dbReference type="ARBA" id="ARBA00022448"/>
    </source>
</evidence>
<keyword evidence="13" id="KW-1185">Reference proteome</keyword>
<evidence type="ECO:0000256" key="1">
    <source>
        <dbReference type="ARBA" id="ARBA00003195"/>
    </source>
</evidence>
<evidence type="ECO:0000256" key="2">
    <source>
        <dbReference type="ARBA" id="ARBA00010705"/>
    </source>
</evidence>
<comment type="similarity">
    <text evidence="2 10">Belongs to the complex I NDUFA8 subunit family.</text>
</comment>
<protein>
    <recommendedName>
        <fullName evidence="3 10">NADH dehydrogenase [ubiquinone] 1 alpha subcomplex subunit 8</fullName>
    </recommendedName>
</protein>
<dbReference type="FunCoup" id="A0A7M6UM80">
    <property type="interactions" value="943"/>
</dbReference>
<dbReference type="InParanoid" id="A0A7M6UM80"/>
<dbReference type="InterPro" id="IPR010625">
    <property type="entry name" value="CHCH"/>
</dbReference>
<proteinExistence type="inferred from homology"/>
<dbReference type="AlphaFoldDB" id="A0A7M6UM80"/>
<evidence type="ECO:0000256" key="10">
    <source>
        <dbReference type="PIRNR" id="PIRNR017016"/>
    </source>
</evidence>
<evidence type="ECO:0000256" key="5">
    <source>
        <dbReference type="ARBA" id="ARBA00022660"/>
    </source>
</evidence>
<evidence type="ECO:0000256" key="9">
    <source>
        <dbReference type="ARBA" id="ARBA00023157"/>
    </source>
</evidence>
<dbReference type="CTD" id="37946"/>
<dbReference type="KEGG" id="nvi:100354813"/>
<dbReference type="RefSeq" id="NP_001165825.1">
    <property type="nucleotide sequence ID" value="NM_001172354.1"/>
</dbReference>
<evidence type="ECO:0000313" key="12">
    <source>
        <dbReference type="EnsemblMetazoa" id="NP_001165825"/>
    </source>
</evidence>
<dbReference type="PANTHER" id="PTHR13344">
    <property type="entry name" value="NADH-UBIQUINONE OXIDOREDUCTASE"/>
    <property type="match status" value="1"/>
</dbReference>
<evidence type="ECO:0000256" key="7">
    <source>
        <dbReference type="ARBA" id="ARBA00022982"/>
    </source>
</evidence>
<dbReference type="EnsemblMetazoa" id="GeneID_100354813M_001172354">
    <property type="protein sequence ID" value="NP_001165825"/>
    <property type="gene ID" value="GeneID_100354813dufa8"/>
</dbReference>
<sequence>MVVTENIILPNDNELNVQEVNLTFPVLQAAAFHLGKYCESKNNEFMLCKDEEDDPRRCITEGKVVTACALEFFKKIKKHCQDEFSQYYNCIDKSSGESAFSPCRKTQEIFDKCVLDNMNIERPSFGYFCEVKIHDSLRTKPKSNVAMYPDAAVPLSPEEPLLSPKYNSRRIWVQ</sequence>
<dbReference type="PROSITE" id="PS51808">
    <property type="entry name" value="CHCH"/>
    <property type="match status" value="2"/>
</dbReference>
<keyword evidence="5 10" id="KW-0679">Respiratory chain</keyword>
<keyword evidence="9" id="KW-1015">Disulfide bond</keyword>
<dbReference type="OrthoDB" id="276296at2759"/>
<evidence type="ECO:0000256" key="8">
    <source>
        <dbReference type="ARBA" id="ARBA00023128"/>
    </source>
</evidence>
<name>A0A7M6UM80_NASVI</name>
<organism evidence="12 13">
    <name type="scientific">Nasonia vitripennis</name>
    <name type="common">Parasitic wasp</name>
    <dbReference type="NCBI Taxonomy" id="7425"/>
    <lineage>
        <taxon>Eukaryota</taxon>
        <taxon>Metazoa</taxon>
        <taxon>Ecdysozoa</taxon>
        <taxon>Arthropoda</taxon>
        <taxon>Hexapoda</taxon>
        <taxon>Insecta</taxon>
        <taxon>Pterygota</taxon>
        <taxon>Neoptera</taxon>
        <taxon>Endopterygota</taxon>
        <taxon>Hymenoptera</taxon>
        <taxon>Apocrita</taxon>
        <taxon>Proctotrupomorpha</taxon>
        <taxon>Chalcidoidea</taxon>
        <taxon>Pteromalidae</taxon>
        <taxon>Pteromalinae</taxon>
        <taxon>Nasonia</taxon>
    </lineage>
</organism>
<reference evidence="12" key="1">
    <citation type="submission" date="2021-01" db="UniProtKB">
        <authorList>
            <consortium name="EnsemblMetazoa"/>
        </authorList>
    </citation>
    <scope>IDENTIFICATION</scope>
</reference>
<dbReference type="GO" id="GO:0005743">
    <property type="term" value="C:mitochondrial inner membrane"/>
    <property type="evidence" value="ECO:0007669"/>
    <property type="project" value="UniProtKB-SubCell"/>
</dbReference>
<evidence type="ECO:0000259" key="11">
    <source>
        <dbReference type="Pfam" id="PF06747"/>
    </source>
</evidence>
<dbReference type="PIRSF" id="PIRSF017016">
    <property type="entry name" value="NDUA8"/>
    <property type="match status" value="1"/>
</dbReference>
<accession>A0A7M6UM80</accession>
<dbReference type="InterPro" id="IPR016680">
    <property type="entry name" value="NDUFA8"/>
</dbReference>
<evidence type="ECO:0000256" key="6">
    <source>
        <dbReference type="ARBA" id="ARBA00022737"/>
    </source>
</evidence>
<dbReference type="GeneID" id="100354813"/>
<comment type="function">
    <text evidence="1 10">Accessory subunit of the mitochondrial membrane respiratory chain NADH dehydrogenase (Complex I), that is believed not to be involved in catalysis. Complex I functions in the transfer of electrons from NADH to the respiratory chain. The immediate electron acceptor for the enzyme is believed to be ubiquinone.</text>
</comment>
<keyword evidence="10" id="KW-0999">Mitochondrion inner membrane</keyword>
<keyword evidence="8 10" id="KW-0496">Mitochondrion</keyword>
<keyword evidence="4 10" id="KW-0813">Transport</keyword>
<dbReference type="Pfam" id="PF06747">
    <property type="entry name" value="CHCH"/>
    <property type="match status" value="1"/>
</dbReference>
<comment type="subcellular location">
    <subcellularLocation>
        <location evidence="10">Mitochondrion inner membrane</location>
    </subcellularLocation>
</comment>
<feature type="domain" description="CHCH" evidence="11">
    <location>
        <begin position="80"/>
        <end position="114"/>
    </location>
</feature>
<evidence type="ECO:0000313" key="13">
    <source>
        <dbReference type="Proteomes" id="UP000002358"/>
    </source>
</evidence>
<evidence type="ECO:0000256" key="3">
    <source>
        <dbReference type="ARBA" id="ARBA00016384"/>
    </source>
</evidence>
<keyword evidence="10" id="KW-0472">Membrane</keyword>
<dbReference type="SMR" id="A0A7M6UM80"/>
<keyword evidence="7 10" id="KW-0249">Electron transport</keyword>
<dbReference type="GO" id="GO:0006120">
    <property type="term" value="P:mitochondrial electron transport, NADH to ubiquinone"/>
    <property type="evidence" value="ECO:0007669"/>
    <property type="project" value="InterPro"/>
</dbReference>
<keyword evidence="6" id="KW-0677">Repeat</keyword>
<dbReference type="PANTHER" id="PTHR13344:SF0">
    <property type="entry name" value="NADH DEHYDROGENASE [UBIQUINONE] 1 ALPHA SUBCOMPLEX SUBUNIT 8"/>
    <property type="match status" value="1"/>
</dbReference>